<comment type="catalytic activity">
    <reaction evidence="7">
        <text>L-threonyl-[protein] + ATP = O-phospho-L-threonyl-[protein] + ADP + H(+)</text>
        <dbReference type="Rhea" id="RHEA:46608"/>
        <dbReference type="Rhea" id="RHEA-COMP:11060"/>
        <dbReference type="Rhea" id="RHEA-COMP:11605"/>
        <dbReference type="ChEBI" id="CHEBI:15378"/>
        <dbReference type="ChEBI" id="CHEBI:30013"/>
        <dbReference type="ChEBI" id="CHEBI:30616"/>
        <dbReference type="ChEBI" id="CHEBI:61977"/>
        <dbReference type="ChEBI" id="CHEBI:456216"/>
        <dbReference type="EC" id="2.7.11.1"/>
    </reaction>
</comment>
<dbReference type="Pfam" id="PF00069">
    <property type="entry name" value="Pkinase"/>
    <property type="match status" value="1"/>
</dbReference>
<keyword evidence="3 12" id="KW-0808">Transferase</keyword>
<evidence type="ECO:0000256" key="1">
    <source>
        <dbReference type="ARBA" id="ARBA00012513"/>
    </source>
</evidence>
<name>A0A1V3XF29_MYCKA</name>
<dbReference type="PROSITE" id="PS50011">
    <property type="entry name" value="PROTEIN_KINASE_DOM"/>
    <property type="match status" value="1"/>
</dbReference>
<evidence type="ECO:0000256" key="3">
    <source>
        <dbReference type="ARBA" id="ARBA00022679"/>
    </source>
</evidence>
<evidence type="ECO:0000313" key="12">
    <source>
        <dbReference type="EMBL" id="OOK77824.1"/>
    </source>
</evidence>
<dbReference type="Proteomes" id="UP000188532">
    <property type="component" value="Unassembled WGS sequence"/>
</dbReference>
<dbReference type="FunFam" id="3.30.200.20:FF:000035">
    <property type="entry name" value="Serine/threonine protein kinase Stk1"/>
    <property type="match status" value="1"/>
</dbReference>
<dbReference type="Gene3D" id="1.10.510.10">
    <property type="entry name" value="Transferase(Phosphotransferase) domain 1"/>
    <property type="match status" value="1"/>
</dbReference>
<dbReference type="GO" id="GO:0080090">
    <property type="term" value="P:regulation of primary metabolic process"/>
    <property type="evidence" value="ECO:0007669"/>
    <property type="project" value="UniProtKB-ARBA"/>
</dbReference>
<gene>
    <name evidence="12" type="ORF">BZL29_3829</name>
    <name evidence="11" type="ORF">BZL30_4946</name>
</gene>
<dbReference type="InterPro" id="IPR000719">
    <property type="entry name" value="Prot_kinase_dom"/>
</dbReference>
<dbReference type="PROSITE" id="PS00108">
    <property type="entry name" value="PROTEIN_KINASE_ST"/>
    <property type="match status" value="1"/>
</dbReference>
<dbReference type="STRING" id="1768.B1T50_00490"/>
<evidence type="ECO:0000313" key="14">
    <source>
        <dbReference type="Proteomes" id="UP000189229"/>
    </source>
</evidence>
<accession>A0A1V3XF29</accession>
<evidence type="ECO:0000256" key="8">
    <source>
        <dbReference type="ARBA" id="ARBA00048679"/>
    </source>
</evidence>
<evidence type="ECO:0000256" key="4">
    <source>
        <dbReference type="ARBA" id="ARBA00022741"/>
    </source>
</evidence>
<comment type="catalytic activity">
    <reaction evidence="8">
        <text>L-seryl-[protein] + ATP = O-phospho-L-seryl-[protein] + ADP + H(+)</text>
        <dbReference type="Rhea" id="RHEA:17989"/>
        <dbReference type="Rhea" id="RHEA-COMP:9863"/>
        <dbReference type="Rhea" id="RHEA-COMP:11604"/>
        <dbReference type="ChEBI" id="CHEBI:15378"/>
        <dbReference type="ChEBI" id="CHEBI:29999"/>
        <dbReference type="ChEBI" id="CHEBI:30616"/>
        <dbReference type="ChEBI" id="CHEBI:83421"/>
        <dbReference type="ChEBI" id="CHEBI:456216"/>
        <dbReference type="EC" id="2.7.11.1"/>
    </reaction>
</comment>
<evidence type="ECO:0000256" key="5">
    <source>
        <dbReference type="ARBA" id="ARBA00022777"/>
    </source>
</evidence>
<dbReference type="PANTHER" id="PTHR43289">
    <property type="entry name" value="MITOGEN-ACTIVATED PROTEIN KINASE KINASE KINASE 20-RELATED"/>
    <property type="match status" value="1"/>
</dbReference>
<comment type="caution">
    <text evidence="12">The sequence shown here is derived from an EMBL/GenBank/DDBJ whole genome shotgun (WGS) entry which is preliminary data.</text>
</comment>
<evidence type="ECO:0000256" key="2">
    <source>
        <dbReference type="ARBA" id="ARBA00022527"/>
    </source>
</evidence>
<evidence type="ECO:0000256" key="9">
    <source>
        <dbReference type="SAM" id="Phobius"/>
    </source>
</evidence>
<dbReference type="GO" id="GO:0005524">
    <property type="term" value="F:ATP binding"/>
    <property type="evidence" value="ECO:0007669"/>
    <property type="project" value="UniProtKB-KW"/>
</dbReference>
<dbReference type="SMART" id="SM00220">
    <property type="entry name" value="S_TKc"/>
    <property type="match status" value="1"/>
</dbReference>
<dbReference type="PANTHER" id="PTHR43289:SF6">
    <property type="entry name" value="SERINE_THREONINE-PROTEIN KINASE NEKL-3"/>
    <property type="match status" value="1"/>
</dbReference>
<organism evidence="12 13">
    <name type="scientific">Mycobacterium kansasii</name>
    <dbReference type="NCBI Taxonomy" id="1768"/>
    <lineage>
        <taxon>Bacteria</taxon>
        <taxon>Bacillati</taxon>
        <taxon>Actinomycetota</taxon>
        <taxon>Actinomycetes</taxon>
        <taxon>Mycobacteriales</taxon>
        <taxon>Mycobacteriaceae</taxon>
        <taxon>Mycobacterium</taxon>
    </lineage>
</organism>
<dbReference type="EMBL" id="MVBM01000004">
    <property type="protein sequence ID" value="OOK73695.1"/>
    <property type="molecule type" value="Genomic_DNA"/>
</dbReference>
<keyword evidence="9" id="KW-0472">Membrane</keyword>
<keyword evidence="9" id="KW-1133">Transmembrane helix</keyword>
<dbReference type="EMBL" id="MVBN01000003">
    <property type="protein sequence ID" value="OOK77824.1"/>
    <property type="molecule type" value="Genomic_DNA"/>
</dbReference>
<keyword evidence="5 12" id="KW-0418">Kinase</keyword>
<keyword evidence="4" id="KW-0547">Nucleotide-binding</keyword>
<dbReference type="GeneID" id="79382773"/>
<dbReference type="Gene3D" id="3.30.200.20">
    <property type="entry name" value="Phosphorylase Kinase, domain 1"/>
    <property type="match status" value="1"/>
</dbReference>
<protein>
    <recommendedName>
        <fullName evidence="1">non-specific serine/threonine protein kinase</fullName>
        <ecNumber evidence="1">2.7.11.1</ecNumber>
    </recommendedName>
</protein>
<sequence>MSLEVGQVFAGYTVLRVLGAGGMGRVYLARHPRLPREDALKVLPSDLTTDAEYRARFLREADLAAGLSHPHIVRIHDRGEEDGHLWISMDYVAGIDLGRLLQDSYPGGMPLDEVVPIITAVASALDYSHHRGLLHRDVKPANILLAEPDGQAPRVFLADFGIARPIEDATRLTATDMMVGTAAYAAPEQLKGASVDGCADQYALACTAFQLLTGMPPYAGSNSAVVITKHLSAPSPSIGAYHPLLAGLDPVFAKALAKDPSHRFSSCGEFAEHLGRQLGPGLSSAVAIPFPDTQPEIDVTAPARTAPARPTGRAVRRHPGFLIGAVASIVLLVAGGIFAIVKLTRHHQTAGAPHSASTPTNPAPAAANTGPFTGVYRVQFGPVTKLAEAPAPGAMQSTDTYAIRSMCGSAGCVATATRLSGEVRLAPSTVFDEVGGRWVAVTIGSAKCRDSASRMWEVFTLQPGPNGTFTGEYRGAASNSCAEKRTVTFTRTGDVDVNSLPDPAALPARVVSPAEALHGRYHITRNFSTTMPQQQQDETVTTDCLRSGDQCMSYFYSPTSDTPLVFSDGNWILDLEHEENVPGCISLYVKTTGQYPLPQPMQDPITRLTGHGRHQQSGSCAVSVDFDETLTRTGD</sequence>
<dbReference type="Proteomes" id="UP000189229">
    <property type="component" value="Unassembled WGS sequence"/>
</dbReference>
<dbReference type="InterPro" id="IPR011009">
    <property type="entry name" value="Kinase-like_dom_sf"/>
</dbReference>
<dbReference type="CDD" id="cd14014">
    <property type="entry name" value="STKc_PknB_like"/>
    <property type="match status" value="1"/>
</dbReference>
<keyword evidence="6" id="KW-0067">ATP-binding</keyword>
<proteinExistence type="predicted"/>
<dbReference type="AlphaFoldDB" id="A0A1V3XF29"/>
<keyword evidence="2" id="KW-0723">Serine/threonine-protein kinase</keyword>
<evidence type="ECO:0000259" key="10">
    <source>
        <dbReference type="PROSITE" id="PS50011"/>
    </source>
</evidence>
<dbReference type="GO" id="GO:0004674">
    <property type="term" value="F:protein serine/threonine kinase activity"/>
    <property type="evidence" value="ECO:0007669"/>
    <property type="project" value="UniProtKB-KW"/>
</dbReference>
<dbReference type="InterPro" id="IPR008271">
    <property type="entry name" value="Ser/Thr_kinase_AS"/>
</dbReference>
<dbReference type="EC" id="2.7.11.1" evidence="1"/>
<evidence type="ECO:0000256" key="7">
    <source>
        <dbReference type="ARBA" id="ARBA00047899"/>
    </source>
</evidence>
<feature type="transmembrane region" description="Helical" evidence="9">
    <location>
        <begin position="321"/>
        <end position="341"/>
    </location>
</feature>
<feature type="domain" description="Protein kinase" evidence="10">
    <location>
        <begin position="12"/>
        <end position="276"/>
    </location>
</feature>
<evidence type="ECO:0000313" key="13">
    <source>
        <dbReference type="Proteomes" id="UP000188532"/>
    </source>
</evidence>
<evidence type="ECO:0000256" key="6">
    <source>
        <dbReference type="ARBA" id="ARBA00022840"/>
    </source>
</evidence>
<keyword evidence="9" id="KW-0812">Transmembrane</keyword>
<dbReference type="RefSeq" id="WP_023364123.1">
    <property type="nucleotide sequence ID" value="NZ_BLYZ01000001.1"/>
</dbReference>
<reference evidence="13 14" key="1">
    <citation type="submission" date="2017-02" db="EMBL/GenBank/DDBJ databases">
        <title>Complete genome sequences of Mycobacterium kansasii strains isolated from rhesus macaques.</title>
        <authorList>
            <person name="Panda A."/>
            <person name="Nagaraj S."/>
            <person name="Zhao X."/>
            <person name="Tettelin H."/>
            <person name="Detolla L.J."/>
        </authorList>
    </citation>
    <scope>NUCLEOTIDE SEQUENCE [LARGE SCALE GENOMIC DNA]</scope>
    <source>
        <strain evidence="12 13">11-3469</strain>
        <strain evidence="11 14">11-3813</strain>
    </source>
</reference>
<dbReference type="SUPFAM" id="SSF56112">
    <property type="entry name" value="Protein kinase-like (PK-like)"/>
    <property type="match status" value="1"/>
</dbReference>
<evidence type="ECO:0000313" key="11">
    <source>
        <dbReference type="EMBL" id="OOK73695.1"/>
    </source>
</evidence>